<reference evidence="1" key="1">
    <citation type="submission" date="2021-02" db="EMBL/GenBank/DDBJ databases">
        <authorList>
            <person name="Cremers G."/>
            <person name="Picone N."/>
        </authorList>
    </citation>
    <scope>NUCLEOTIDE SEQUENCE</scope>
    <source>
        <strain evidence="1">PQ17</strain>
    </source>
</reference>
<protein>
    <submittedName>
        <fullName evidence="1">Uncharacterized protein</fullName>
    </submittedName>
</protein>
<proteinExistence type="predicted"/>
<organism evidence="1 2">
    <name type="scientific">Candidatus Methylacidithermus pantelleriae</name>
    <dbReference type="NCBI Taxonomy" id="2744239"/>
    <lineage>
        <taxon>Bacteria</taxon>
        <taxon>Pseudomonadati</taxon>
        <taxon>Verrucomicrobiota</taxon>
        <taxon>Methylacidiphilae</taxon>
        <taxon>Methylacidiphilales</taxon>
        <taxon>Methylacidiphilaceae</taxon>
        <taxon>Candidatus Methylacidithermus</taxon>
    </lineage>
</organism>
<accession>A0A8J2BHH8</accession>
<keyword evidence="2" id="KW-1185">Reference proteome</keyword>
<evidence type="ECO:0000313" key="2">
    <source>
        <dbReference type="Proteomes" id="UP000663859"/>
    </source>
</evidence>
<dbReference type="AlphaFoldDB" id="A0A8J2BHH8"/>
<gene>
    <name evidence="1" type="ORF">MPNT_10323</name>
</gene>
<dbReference type="Proteomes" id="UP000663859">
    <property type="component" value="Unassembled WGS sequence"/>
</dbReference>
<evidence type="ECO:0000313" key="1">
    <source>
        <dbReference type="EMBL" id="CAF0689699.1"/>
    </source>
</evidence>
<sequence length="95" mass="10450">MELPGWGVSNGPFFQAREIWPNLPPPSTRAFSREDIAVSCQEDVRGVVTKGKGQRKQLIPFVFEDAGKPTSRATVGLKGCRRWDLNPHPVAGTGF</sequence>
<name>A0A8J2BHH8_9BACT</name>
<dbReference type="EMBL" id="CAJNOB010000001">
    <property type="protein sequence ID" value="CAF0689699.1"/>
    <property type="molecule type" value="Genomic_DNA"/>
</dbReference>
<comment type="caution">
    <text evidence="1">The sequence shown here is derived from an EMBL/GenBank/DDBJ whole genome shotgun (WGS) entry which is preliminary data.</text>
</comment>